<organism evidence="2 3">
    <name type="scientific">Caenorhabditis angaria</name>
    <dbReference type="NCBI Taxonomy" id="860376"/>
    <lineage>
        <taxon>Eukaryota</taxon>
        <taxon>Metazoa</taxon>
        <taxon>Ecdysozoa</taxon>
        <taxon>Nematoda</taxon>
        <taxon>Chromadorea</taxon>
        <taxon>Rhabditida</taxon>
        <taxon>Rhabditina</taxon>
        <taxon>Rhabditomorpha</taxon>
        <taxon>Rhabditoidea</taxon>
        <taxon>Rhabditidae</taxon>
        <taxon>Peloderinae</taxon>
        <taxon>Caenorhabditis</taxon>
    </lineage>
</organism>
<keyword evidence="3" id="KW-1185">Reference proteome</keyword>
<name>A0A9P1IK87_9PELO</name>
<proteinExistence type="predicted"/>
<keyword evidence="1" id="KW-0175">Coiled coil</keyword>
<evidence type="ECO:0000313" key="3">
    <source>
        <dbReference type="Proteomes" id="UP001152747"/>
    </source>
</evidence>
<feature type="coiled-coil region" evidence="1">
    <location>
        <begin position="13"/>
        <end position="40"/>
    </location>
</feature>
<reference evidence="2" key="1">
    <citation type="submission" date="2022-11" db="EMBL/GenBank/DDBJ databases">
        <authorList>
            <person name="Kikuchi T."/>
        </authorList>
    </citation>
    <scope>NUCLEOTIDE SEQUENCE</scope>
    <source>
        <strain evidence="2">PS1010</strain>
    </source>
</reference>
<sequence length="140" mass="16405">MPKRTQKQMSTALSANKEIIEKKLKENQELREKIKELEEYKVGDVLESADSLRQQIFRCKMQLRSTLEELKIRTQQLKECEKSRNDRGIIIKGLEMSLEHQKLLRLEAKRDATAKTKLLIDLAENREGKKEVKAEVAERL</sequence>
<dbReference type="Proteomes" id="UP001152747">
    <property type="component" value="Unassembled WGS sequence"/>
</dbReference>
<accession>A0A9P1IK87</accession>
<protein>
    <submittedName>
        <fullName evidence="2">Uncharacterized protein</fullName>
    </submittedName>
</protein>
<gene>
    <name evidence="2" type="ORF">CAMP_LOCUS9746</name>
</gene>
<dbReference type="EMBL" id="CANHGI010000004">
    <property type="protein sequence ID" value="CAI5447109.1"/>
    <property type="molecule type" value="Genomic_DNA"/>
</dbReference>
<dbReference type="AlphaFoldDB" id="A0A9P1IK87"/>
<comment type="caution">
    <text evidence="2">The sequence shown here is derived from an EMBL/GenBank/DDBJ whole genome shotgun (WGS) entry which is preliminary data.</text>
</comment>
<evidence type="ECO:0000256" key="1">
    <source>
        <dbReference type="SAM" id="Coils"/>
    </source>
</evidence>
<evidence type="ECO:0000313" key="2">
    <source>
        <dbReference type="EMBL" id="CAI5447109.1"/>
    </source>
</evidence>